<gene>
    <name evidence="2" type="ORF">B0J11DRAFT_231260</name>
</gene>
<evidence type="ECO:0000313" key="2">
    <source>
        <dbReference type="EMBL" id="KAH7132591.1"/>
    </source>
</evidence>
<dbReference type="EMBL" id="JAGMWT010000003">
    <property type="protein sequence ID" value="KAH7132591.1"/>
    <property type="molecule type" value="Genomic_DNA"/>
</dbReference>
<keyword evidence="3" id="KW-1185">Reference proteome</keyword>
<keyword evidence="1" id="KW-0732">Signal</keyword>
<organism evidence="2 3">
    <name type="scientific">Dendryphion nanum</name>
    <dbReference type="NCBI Taxonomy" id="256645"/>
    <lineage>
        <taxon>Eukaryota</taxon>
        <taxon>Fungi</taxon>
        <taxon>Dikarya</taxon>
        <taxon>Ascomycota</taxon>
        <taxon>Pezizomycotina</taxon>
        <taxon>Dothideomycetes</taxon>
        <taxon>Pleosporomycetidae</taxon>
        <taxon>Pleosporales</taxon>
        <taxon>Torulaceae</taxon>
        <taxon>Dendryphion</taxon>
    </lineage>
</organism>
<name>A0A9P9E8G8_9PLEO</name>
<feature type="signal peptide" evidence="1">
    <location>
        <begin position="1"/>
        <end position="18"/>
    </location>
</feature>
<dbReference type="Proteomes" id="UP000700596">
    <property type="component" value="Unassembled WGS sequence"/>
</dbReference>
<protein>
    <submittedName>
        <fullName evidence="2">Uncharacterized protein</fullName>
    </submittedName>
</protein>
<sequence length="261" mass="27874">MFQLPTTLLLFLLPLVDAQTSTPPPTRTTAAFGPLPTPTQSLVLNHLIPPYGPGAANFYASVIRYAPGDGTYFAITCYPATTTSGVDLFFSDPCNTSAFGTISQEIFQNSETWKAVRKGTVTEGGITRWLHRDSTICSWGTPSTTQANNPTVIPRLEDVVCKANTSRSPSFALVAETGNAVSQFGLRIRPVTVTAGFGDLAEKTQLVTSAPFTDIGASNTRAPPKTTVTLFVMPGVGSSLKVGWAGLVFSLMNCFWVLMLP</sequence>
<accession>A0A9P9E8G8</accession>
<evidence type="ECO:0000256" key="1">
    <source>
        <dbReference type="SAM" id="SignalP"/>
    </source>
</evidence>
<comment type="caution">
    <text evidence="2">The sequence shown here is derived from an EMBL/GenBank/DDBJ whole genome shotgun (WGS) entry which is preliminary data.</text>
</comment>
<feature type="chain" id="PRO_5040464212" evidence="1">
    <location>
        <begin position="19"/>
        <end position="261"/>
    </location>
</feature>
<dbReference type="AlphaFoldDB" id="A0A9P9E8G8"/>
<reference evidence="2" key="1">
    <citation type="journal article" date="2021" name="Nat. Commun.">
        <title>Genetic determinants of endophytism in the Arabidopsis root mycobiome.</title>
        <authorList>
            <person name="Mesny F."/>
            <person name="Miyauchi S."/>
            <person name="Thiergart T."/>
            <person name="Pickel B."/>
            <person name="Atanasova L."/>
            <person name="Karlsson M."/>
            <person name="Huettel B."/>
            <person name="Barry K.W."/>
            <person name="Haridas S."/>
            <person name="Chen C."/>
            <person name="Bauer D."/>
            <person name="Andreopoulos W."/>
            <person name="Pangilinan J."/>
            <person name="LaButti K."/>
            <person name="Riley R."/>
            <person name="Lipzen A."/>
            <person name="Clum A."/>
            <person name="Drula E."/>
            <person name="Henrissat B."/>
            <person name="Kohler A."/>
            <person name="Grigoriev I.V."/>
            <person name="Martin F.M."/>
            <person name="Hacquard S."/>
        </authorList>
    </citation>
    <scope>NUCLEOTIDE SEQUENCE</scope>
    <source>
        <strain evidence="2">MPI-CAGE-CH-0243</strain>
    </source>
</reference>
<evidence type="ECO:0000313" key="3">
    <source>
        <dbReference type="Proteomes" id="UP000700596"/>
    </source>
</evidence>
<proteinExistence type="predicted"/>